<evidence type="ECO:0000256" key="2">
    <source>
        <dbReference type="ARBA" id="ARBA00022603"/>
    </source>
</evidence>
<dbReference type="InterPro" id="IPR029026">
    <property type="entry name" value="tRNA_m1G_MTases_N"/>
</dbReference>
<name>A0A545TVM3_9GAMM</name>
<dbReference type="Pfam" id="PF00588">
    <property type="entry name" value="SpoU_methylase"/>
    <property type="match status" value="1"/>
</dbReference>
<keyword evidence="4 7" id="KW-0949">S-adenosyl-L-methionine</keyword>
<evidence type="ECO:0000313" key="11">
    <source>
        <dbReference type="Proteomes" id="UP000319732"/>
    </source>
</evidence>
<organism evidence="10 11">
    <name type="scientific">Exilibacterium tricleocarpae</name>
    <dbReference type="NCBI Taxonomy" id="2591008"/>
    <lineage>
        <taxon>Bacteria</taxon>
        <taxon>Pseudomonadati</taxon>
        <taxon>Pseudomonadota</taxon>
        <taxon>Gammaproteobacteria</taxon>
        <taxon>Cellvibrionales</taxon>
        <taxon>Cellvibrionaceae</taxon>
        <taxon>Exilibacterium</taxon>
    </lineage>
</organism>
<feature type="domain" description="RNA methyltransferase SpoU/TrmH type C-terminal" evidence="9">
    <location>
        <begin position="163"/>
        <end position="215"/>
    </location>
</feature>
<dbReference type="InterPro" id="IPR033671">
    <property type="entry name" value="TrmH"/>
</dbReference>
<dbReference type="Proteomes" id="UP000319732">
    <property type="component" value="Unassembled WGS sequence"/>
</dbReference>
<evidence type="ECO:0000256" key="6">
    <source>
        <dbReference type="ARBA" id="ARBA00022884"/>
    </source>
</evidence>
<dbReference type="SUPFAM" id="SSF75217">
    <property type="entry name" value="alpha/beta knot"/>
    <property type="match status" value="1"/>
</dbReference>
<reference evidence="10 11" key="1">
    <citation type="submission" date="2019-06" db="EMBL/GenBank/DDBJ databases">
        <title>Whole genome sequence for Cellvibrionaceae sp. R142.</title>
        <authorList>
            <person name="Wang G."/>
        </authorList>
    </citation>
    <scope>NUCLEOTIDE SEQUENCE [LARGE SCALE GENOMIC DNA]</scope>
    <source>
        <strain evidence="10 11">R142</strain>
    </source>
</reference>
<dbReference type="InterPro" id="IPR022724">
    <property type="entry name" value="rRNA_MeTrfase_SpoU_C"/>
</dbReference>
<dbReference type="Gene3D" id="3.40.1280.10">
    <property type="match status" value="1"/>
</dbReference>
<evidence type="ECO:0000259" key="8">
    <source>
        <dbReference type="Pfam" id="PF00588"/>
    </source>
</evidence>
<comment type="similarity">
    <text evidence="7">Belongs to the class IV-like SAM-binding methyltransferase superfamily. RNA methyltransferase TrmH family.</text>
</comment>
<keyword evidence="3 7" id="KW-0808">Transferase</keyword>
<dbReference type="GO" id="GO:0141100">
    <property type="term" value="F:tRNA (guanine(18)-2'-O)-methyltransferase activity"/>
    <property type="evidence" value="ECO:0007669"/>
    <property type="project" value="UniProtKB-UniRule"/>
</dbReference>
<comment type="function">
    <text evidence="7">Catalyzes the 2'-O methylation of guanosine at position 18 in tRNA.</text>
</comment>
<accession>A0A545TVM3</accession>
<dbReference type="NCBIfam" id="NF008295">
    <property type="entry name" value="PRK11081.1"/>
    <property type="match status" value="1"/>
</dbReference>
<dbReference type="EC" id="2.1.1.34" evidence="7"/>
<dbReference type="EMBL" id="VHSG01000008">
    <property type="protein sequence ID" value="TQV81277.1"/>
    <property type="molecule type" value="Genomic_DNA"/>
</dbReference>
<feature type="domain" description="tRNA/rRNA methyltransferase SpoU type" evidence="8">
    <location>
        <begin position="20"/>
        <end position="158"/>
    </location>
</feature>
<evidence type="ECO:0000256" key="3">
    <source>
        <dbReference type="ARBA" id="ARBA00022679"/>
    </source>
</evidence>
<dbReference type="OrthoDB" id="9794400at2"/>
<evidence type="ECO:0000256" key="7">
    <source>
        <dbReference type="HAMAP-Rule" id="MF_02060"/>
    </source>
</evidence>
<dbReference type="GO" id="GO:0000049">
    <property type="term" value="F:tRNA binding"/>
    <property type="evidence" value="ECO:0007669"/>
    <property type="project" value="UniProtKB-UniRule"/>
</dbReference>
<comment type="caution">
    <text evidence="7">Lacks conserved residue(s) required for the propagation of feature annotation.</text>
</comment>
<keyword evidence="1 7" id="KW-0820">tRNA-binding</keyword>
<evidence type="ECO:0000313" key="10">
    <source>
        <dbReference type="EMBL" id="TQV81277.1"/>
    </source>
</evidence>
<feature type="binding site" evidence="7">
    <location>
        <position position="139"/>
    </location>
    <ligand>
        <name>S-adenosyl-L-methionine</name>
        <dbReference type="ChEBI" id="CHEBI:59789"/>
    </ligand>
</feature>
<dbReference type="InterPro" id="IPR029028">
    <property type="entry name" value="Alpha/beta_knot_MTases"/>
</dbReference>
<dbReference type="GO" id="GO:0002938">
    <property type="term" value="P:tRNA guanine ribose methylation"/>
    <property type="evidence" value="ECO:0007669"/>
    <property type="project" value="UniProtKB-UniRule"/>
</dbReference>
<sequence>MTPDRYRTIRRVLDRRQPDLTLITDEVHKGRNLSALVRTCDAVGIDTIHCVIPKAGYRPYRGTALGSHKWVHTALHEQVDAPVAQLREQGFTIVAAHLSPRARDYRDLDYTRPTALLLGTEKCGVSAAALAAADREVVIPMMGMVASYNVSVAAAIILAEVQRQRQSAGLYDRCRLPEATYRQRLFQWCQPAVTAFCERRGLAYPPLDETGEIVDAPHWYRRVRETVGD</sequence>
<evidence type="ECO:0000256" key="1">
    <source>
        <dbReference type="ARBA" id="ARBA00022555"/>
    </source>
</evidence>
<protein>
    <recommendedName>
        <fullName evidence="7">tRNA (guanosine(18)-2'-O)-methyltransferase</fullName>
        <ecNumber evidence="7">2.1.1.34</ecNumber>
    </recommendedName>
    <alternativeName>
        <fullName evidence="7">tRNA [Gm18] methyltransferase</fullName>
    </alternativeName>
</protein>
<proteinExistence type="inferred from homology"/>
<evidence type="ECO:0000256" key="5">
    <source>
        <dbReference type="ARBA" id="ARBA00022694"/>
    </source>
</evidence>
<dbReference type="InterPro" id="IPR001537">
    <property type="entry name" value="SpoU_MeTrfase"/>
</dbReference>
<dbReference type="PANTHER" id="PTHR43453">
    <property type="entry name" value="RRNA METHYLASE-LIKE"/>
    <property type="match status" value="1"/>
</dbReference>
<keyword evidence="2 7" id="KW-0489">Methyltransferase</keyword>
<dbReference type="RefSeq" id="WP_142903938.1">
    <property type="nucleotide sequence ID" value="NZ_ML660091.1"/>
</dbReference>
<gene>
    <name evidence="7 10" type="primary">trmH</name>
    <name evidence="10" type="ORF">FKG94_09280</name>
</gene>
<comment type="catalytic activity">
    <reaction evidence="7">
        <text>guanosine(18) in tRNA + S-adenosyl-L-methionine = 2'-O-methylguanosine(18) in tRNA + S-adenosyl-L-homocysteine + H(+)</text>
        <dbReference type="Rhea" id="RHEA:20077"/>
        <dbReference type="Rhea" id="RHEA-COMP:10190"/>
        <dbReference type="Rhea" id="RHEA-COMP:10192"/>
        <dbReference type="ChEBI" id="CHEBI:15378"/>
        <dbReference type="ChEBI" id="CHEBI:57856"/>
        <dbReference type="ChEBI" id="CHEBI:59789"/>
        <dbReference type="ChEBI" id="CHEBI:74269"/>
        <dbReference type="ChEBI" id="CHEBI:74445"/>
        <dbReference type="EC" id="2.1.1.34"/>
    </reaction>
</comment>
<dbReference type="PANTHER" id="PTHR43453:SF1">
    <property type="entry name" value="TRNA_RRNA METHYLTRANSFERASE SPOU TYPE DOMAIN-CONTAINING PROTEIN"/>
    <property type="match status" value="1"/>
</dbReference>
<dbReference type="CDD" id="cd18092">
    <property type="entry name" value="SpoU-like_TrmH"/>
    <property type="match status" value="1"/>
</dbReference>
<evidence type="ECO:0000259" key="9">
    <source>
        <dbReference type="Pfam" id="PF12105"/>
    </source>
</evidence>
<keyword evidence="5 7" id="KW-0819">tRNA processing</keyword>
<dbReference type="Pfam" id="PF12105">
    <property type="entry name" value="SpoU_methylas_C"/>
    <property type="match status" value="1"/>
</dbReference>
<comment type="caution">
    <text evidence="10">The sequence shown here is derived from an EMBL/GenBank/DDBJ whole genome shotgun (WGS) entry which is preliminary data.</text>
</comment>
<keyword evidence="11" id="KW-1185">Reference proteome</keyword>
<evidence type="ECO:0000256" key="4">
    <source>
        <dbReference type="ARBA" id="ARBA00022691"/>
    </source>
</evidence>
<keyword evidence="6 7" id="KW-0694">RNA-binding</keyword>
<dbReference type="AlphaFoldDB" id="A0A545TVM3"/>
<dbReference type="HAMAP" id="MF_02060">
    <property type="entry name" value="tRNA_methyltr_TrmH"/>
    <property type="match status" value="1"/>
</dbReference>